<dbReference type="GO" id="GO:0006099">
    <property type="term" value="P:tricarboxylic acid cycle"/>
    <property type="evidence" value="ECO:0007669"/>
    <property type="project" value="UniProtKB-UniPathway"/>
</dbReference>
<dbReference type="GO" id="GO:0005829">
    <property type="term" value="C:cytosol"/>
    <property type="evidence" value="ECO:0007669"/>
    <property type="project" value="TreeGrafter"/>
</dbReference>
<evidence type="ECO:0000256" key="3">
    <source>
        <dbReference type="ARBA" id="ARBA00012972"/>
    </source>
</evidence>
<evidence type="ECO:0000256" key="2">
    <source>
        <dbReference type="ARBA" id="ARBA00010566"/>
    </source>
</evidence>
<dbReference type="InterPro" id="IPR036969">
    <property type="entry name" value="Citrate_synthase_sf"/>
</dbReference>
<comment type="caution">
    <text evidence="5">The sequence shown here is derived from an EMBL/GenBank/DDBJ whole genome shotgun (WGS) entry which is preliminary data.</text>
</comment>
<dbReference type="Gene3D" id="1.10.230.10">
    <property type="entry name" value="Cytochrome P450-Terp, domain 2"/>
    <property type="match status" value="1"/>
</dbReference>
<dbReference type="NCBIfam" id="NF004868">
    <property type="entry name" value="PRK06224.1-5"/>
    <property type="match status" value="1"/>
</dbReference>
<evidence type="ECO:0000256" key="1">
    <source>
        <dbReference type="ARBA" id="ARBA00004751"/>
    </source>
</evidence>
<accession>A0A4Q7RZ80</accession>
<comment type="similarity">
    <text evidence="2">Belongs to the citrate synthase family.</text>
</comment>
<dbReference type="Gene3D" id="1.10.580.10">
    <property type="entry name" value="Citrate Synthase, domain 1"/>
    <property type="match status" value="1"/>
</dbReference>
<dbReference type="EC" id="2.3.3.16" evidence="3"/>
<dbReference type="RefSeq" id="WP_130391364.1">
    <property type="nucleotide sequence ID" value="NZ_SGXM01000002.1"/>
</dbReference>
<comment type="pathway">
    <text evidence="1">Carbohydrate metabolism; tricarboxylic acid cycle; isocitrate from oxaloacetate: step 1/2.</text>
</comment>
<dbReference type="EMBL" id="SGXM01000002">
    <property type="protein sequence ID" value="RZT39163.1"/>
    <property type="molecule type" value="Genomic_DNA"/>
</dbReference>
<dbReference type="InterPro" id="IPR002020">
    <property type="entry name" value="Citrate_synthase"/>
</dbReference>
<dbReference type="PANTHER" id="PTHR11739:SF4">
    <property type="entry name" value="CITRATE SYNTHASE, PEROXISOMAL"/>
    <property type="match status" value="1"/>
</dbReference>
<dbReference type="GO" id="GO:0036440">
    <property type="term" value="F:citrate synthase activity"/>
    <property type="evidence" value="ECO:0007669"/>
    <property type="project" value="UniProtKB-EC"/>
</dbReference>
<sequence length="265" mass="27540">MRIGRQASPHTAISTADAHSITIRGKDLCSELMGKYDFVDFYHFLLTGADATPAQSRLLNAALVAIAEHGLTPTVQAARMTYDADPAALQGAVAAGILGAGTVVMGTSELCGRFLHDIVSTQQATGEPLAAVVAEKLAQHKAARQTVPGYGHPLHGAGDPRTARLLELAAELEVRGPYLDALFAVEEAIPAVYGRKLPINASGSIPAVLLAAGFPLGALKGIPILARTAGLLAHLFEEASRPIGFLMAEHADQAIGYDGPPASAR</sequence>
<dbReference type="SUPFAM" id="SSF48256">
    <property type="entry name" value="Citrate synthase"/>
    <property type="match status" value="1"/>
</dbReference>
<evidence type="ECO:0000256" key="4">
    <source>
        <dbReference type="ARBA" id="ARBA00022679"/>
    </source>
</evidence>
<dbReference type="Proteomes" id="UP000291078">
    <property type="component" value="Unassembled WGS sequence"/>
</dbReference>
<name>A0A4Q7RZ80_9BURK</name>
<dbReference type="UniPathway" id="UPA00223">
    <property type="reaction ID" value="UER00717"/>
</dbReference>
<dbReference type="PANTHER" id="PTHR11739">
    <property type="entry name" value="CITRATE SYNTHASE"/>
    <property type="match status" value="1"/>
</dbReference>
<dbReference type="CDD" id="cd06100">
    <property type="entry name" value="CCL_ACL-C"/>
    <property type="match status" value="1"/>
</dbReference>
<keyword evidence="4" id="KW-0808">Transferase</keyword>
<protein>
    <recommendedName>
        <fullName evidence="3">citrate synthase (unknown stereospecificity)</fullName>
        <ecNumber evidence="3">2.3.3.16</ecNumber>
    </recommendedName>
</protein>
<proteinExistence type="inferred from homology"/>
<dbReference type="OrthoDB" id="3284791at2"/>
<evidence type="ECO:0000313" key="5">
    <source>
        <dbReference type="EMBL" id="RZT39163.1"/>
    </source>
</evidence>
<dbReference type="AlphaFoldDB" id="A0A4Q7RZ80"/>
<dbReference type="Pfam" id="PF00285">
    <property type="entry name" value="Citrate_synt"/>
    <property type="match status" value="1"/>
</dbReference>
<reference evidence="5 6" key="1">
    <citation type="journal article" date="2015" name="Stand. Genomic Sci.">
        <title>Genomic Encyclopedia of Bacterial and Archaeal Type Strains, Phase III: the genomes of soil and plant-associated and newly described type strains.</title>
        <authorList>
            <person name="Whitman W.B."/>
            <person name="Woyke T."/>
            <person name="Klenk H.P."/>
            <person name="Zhou Y."/>
            <person name="Lilburn T.G."/>
            <person name="Beck B.J."/>
            <person name="De Vos P."/>
            <person name="Vandamme P."/>
            <person name="Eisen J.A."/>
            <person name="Garrity G."/>
            <person name="Hugenholtz P."/>
            <person name="Kyrpides N.C."/>
        </authorList>
    </citation>
    <scope>NUCLEOTIDE SEQUENCE [LARGE SCALE GENOMIC DNA]</scope>
    <source>
        <strain evidence="5 6">ASC-9842</strain>
    </source>
</reference>
<evidence type="ECO:0000313" key="6">
    <source>
        <dbReference type="Proteomes" id="UP000291078"/>
    </source>
</evidence>
<keyword evidence="6" id="KW-1185">Reference proteome</keyword>
<organism evidence="5 6">
    <name type="scientific">Cupriavidus agavae</name>
    <dbReference type="NCBI Taxonomy" id="1001822"/>
    <lineage>
        <taxon>Bacteria</taxon>
        <taxon>Pseudomonadati</taxon>
        <taxon>Pseudomonadota</taxon>
        <taxon>Betaproteobacteria</taxon>
        <taxon>Burkholderiales</taxon>
        <taxon>Burkholderiaceae</taxon>
        <taxon>Cupriavidus</taxon>
    </lineage>
</organism>
<dbReference type="GO" id="GO:0005975">
    <property type="term" value="P:carbohydrate metabolic process"/>
    <property type="evidence" value="ECO:0007669"/>
    <property type="project" value="TreeGrafter"/>
</dbReference>
<dbReference type="InterPro" id="IPR016143">
    <property type="entry name" value="Citrate_synth-like_sm_a-sub"/>
</dbReference>
<gene>
    <name evidence="5" type="ORF">EV147_2358</name>
</gene>
<dbReference type="InterPro" id="IPR016142">
    <property type="entry name" value="Citrate_synth-like_lrg_a-sub"/>
</dbReference>